<dbReference type="Gene3D" id="3.40.50.2020">
    <property type="match status" value="1"/>
</dbReference>
<organism evidence="2 3">
    <name type="scientific">Arthrobacter mangrovi</name>
    <dbReference type="NCBI Taxonomy" id="2966350"/>
    <lineage>
        <taxon>Bacteria</taxon>
        <taxon>Bacillati</taxon>
        <taxon>Actinomycetota</taxon>
        <taxon>Actinomycetes</taxon>
        <taxon>Micrococcales</taxon>
        <taxon>Micrococcaceae</taxon>
        <taxon>Arthrobacter</taxon>
    </lineage>
</organism>
<dbReference type="PANTHER" id="PTHR47505:SF1">
    <property type="entry name" value="DNA UTILIZATION PROTEIN YHGH"/>
    <property type="match status" value="1"/>
</dbReference>
<gene>
    <name evidence="2" type="ORF">AHIS1636_13560</name>
</gene>
<dbReference type="SUPFAM" id="SSF53271">
    <property type="entry name" value="PRTase-like"/>
    <property type="match status" value="1"/>
</dbReference>
<proteinExistence type="inferred from homology"/>
<evidence type="ECO:0000313" key="3">
    <source>
        <dbReference type="Proteomes" id="UP001209654"/>
    </source>
</evidence>
<evidence type="ECO:0000313" key="2">
    <source>
        <dbReference type="EMBL" id="GLB66917.1"/>
    </source>
</evidence>
<dbReference type="InterPro" id="IPR051910">
    <property type="entry name" value="ComF/GntX_DNA_util-trans"/>
</dbReference>
<dbReference type="InterPro" id="IPR029057">
    <property type="entry name" value="PRTase-like"/>
</dbReference>
<accession>A0ABQ5MTH6</accession>
<sequence>MACTLRSWFAEFSHLVLPSDCVGCGAEDQVLCPRCRTALRAATVRPYRAEAGAESLPLIGGSLEEVLPVVAAGRYRRELSQAVLAFKNHGRTDLAPVLVPALAAAIQAAAALAGGRPMLLVPVPSRPSSRRRRGYDPLDLLLRGLQRRRLLPPGVMVRRLAAVRTPWRGQLRGVPGGSSQKSLGRSGRRRNVAFSMRLKRGAAGAVSGSVCIVVDDVLTTGATLAELTRVLAAAGGRVEAGVVLAATTAPAGDTTVCSRP</sequence>
<dbReference type="CDD" id="cd06223">
    <property type="entry name" value="PRTases_typeI"/>
    <property type="match status" value="1"/>
</dbReference>
<evidence type="ECO:0008006" key="4">
    <source>
        <dbReference type="Google" id="ProtNLM"/>
    </source>
</evidence>
<keyword evidence="3" id="KW-1185">Reference proteome</keyword>
<dbReference type="InterPro" id="IPR000836">
    <property type="entry name" value="PRTase_dom"/>
</dbReference>
<dbReference type="Proteomes" id="UP001209654">
    <property type="component" value="Unassembled WGS sequence"/>
</dbReference>
<name>A0ABQ5MTH6_9MICC</name>
<comment type="similarity">
    <text evidence="1">Belongs to the ComF/GntX family.</text>
</comment>
<comment type="caution">
    <text evidence="2">The sequence shown here is derived from an EMBL/GenBank/DDBJ whole genome shotgun (WGS) entry which is preliminary data.</text>
</comment>
<protein>
    <recommendedName>
        <fullName evidence="4">ComF family protein</fullName>
    </recommendedName>
</protein>
<dbReference type="EMBL" id="BRVS01000005">
    <property type="protein sequence ID" value="GLB66917.1"/>
    <property type="molecule type" value="Genomic_DNA"/>
</dbReference>
<reference evidence="2 3" key="1">
    <citation type="journal article" date="2023" name="Int. J. Syst. Evol. Microbiol.">
        <title>Arthrobacter mangrovi sp. nov., an actinobacterium isolated from the rhizosphere of a mangrove.</title>
        <authorList>
            <person name="Hamada M."/>
            <person name="Saitou S."/>
            <person name="Enomoto N."/>
            <person name="Nanri K."/>
            <person name="Hidaka K."/>
            <person name="Miura T."/>
            <person name="Tamura T."/>
        </authorList>
    </citation>
    <scope>NUCLEOTIDE SEQUENCE [LARGE SCALE GENOMIC DNA]</scope>
    <source>
        <strain evidence="2 3">NBRC 112813</strain>
    </source>
</reference>
<evidence type="ECO:0000256" key="1">
    <source>
        <dbReference type="ARBA" id="ARBA00008007"/>
    </source>
</evidence>
<dbReference type="PANTHER" id="PTHR47505">
    <property type="entry name" value="DNA UTILIZATION PROTEIN YHGH"/>
    <property type="match status" value="1"/>
</dbReference>